<organism evidence="5">
    <name type="scientific">Selaginella moellendorffii</name>
    <name type="common">Spikemoss</name>
    <dbReference type="NCBI Taxonomy" id="88036"/>
    <lineage>
        <taxon>Eukaryota</taxon>
        <taxon>Viridiplantae</taxon>
        <taxon>Streptophyta</taxon>
        <taxon>Embryophyta</taxon>
        <taxon>Tracheophyta</taxon>
        <taxon>Lycopodiopsida</taxon>
        <taxon>Selaginellales</taxon>
        <taxon>Selaginellaceae</taxon>
        <taxon>Selaginella</taxon>
    </lineage>
</organism>
<dbReference type="PANTHER" id="PTHR31458">
    <property type="entry name" value="POLYGALACTURONASE 1 BETA-LIKE PROTEIN 2"/>
    <property type="match status" value="1"/>
</dbReference>
<dbReference type="PROSITE" id="PS51277">
    <property type="entry name" value="BURP"/>
    <property type="match status" value="1"/>
</dbReference>
<dbReference type="Pfam" id="PF03181">
    <property type="entry name" value="BURP"/>
    <property type="match status" value="1"/>
</dbReference>
<keyword evidence="2" id="KW-0325">Glycoprotein</keyword>
<dbReference type="Proteomes" id="UP000001514">
    <property type="component" value="Unassembled WGS sequence"/>
</dbReference>
<dbReference type="PANTHER" id="PTHR31458:SF16">
    <property type="entry name" value="BURP DOMAIN-CONTAINING PROTEIN"/>
    <property type="match status" value="1"/>
</dbReference>
<protein>
    <recommendedName>
        <fullName evidence="3">BURP domain-containing protein</fullName>
    </recommendedName>
</protein>
<dbReference type="STRING" id="88036.D8TAL1"/>
<feature type="domain" description="BURP" evidence="3">
    <location>
        <begin position="1"/>
        <end position="86"/>
    </location>
</feature>
<dbReference type="EMBL" id="GL377703">
    <property type="protein sequence ID" value="EFJ06310.1"/>
    <property type="molecule type" value="Genomic_DNA"/>
</dbReference>
<keyword evidence="1" id="KW-0732">Signal</keyword>
<evidence type="ECO:0000313" key="4">
    <source>
        <dbReference type="EMBL" id="EFJ06310.1"/>
    </source>
</evidence>
<dbReference type="KEGG" id="smo:SELMODRAFT_29154"/>
<proteinExistence type="predicted"/>
<evidence type="ECO:0000256" key="2">
    <source>
        <dbReference type="ARBA" id="ARBA00023180"/>
    </source>
</evidence>
<evidence type="ECO:0000313" key="5">
    <source>
        <dbReference type="Proteomes" id="UP000001514"/>
    </source>
</evidence>
<evidence type="ECO:0000256" key="1">
    <source>
        <dbReference type="ARBA" id="ARBA00022729"/>
    </source>
</evidence>
<dbReference type="Gramene" id="EFJ06310">
    <property type="protein sequence ID" value="EFJ06310"/>
    <property type="gene ID" value="SELMODRAFT_29154"/>
</dbReference>
<dbReference type="InterPro" id="IPR004873">
    <property type="entry name" value="BURP_dom"/>
</dbReference>
<feature type="non-terminal residue" evidence="4">
    <location>
        <position position="86"/>
    </location>
</feature>
<feature type="non-terminal residue" evidence="4">
    <location>
        <position position="1"/>
    </location>
</feature>
<dbReference type="InParanoid" id="D8TAL1"/>
<accession>D8TAL1</accession>
<dbReference type="HOGENOM" id="CLU_011822_7_0_1"/>
<dbReference type="InterPro" id="IPR051897">
    <property type="entry name" value="PG-associated_BURP"/>
</dbReference>
<evidence type="ECO:0000259" key="3">
    <source>
        <dbReference type="PROSITE" id="PS51277"/>
    </source>
</evidence>
<dbReference type="AlphaFoldDB" id="D8TAL1"/>
<keyword evidence="5" id="KW-1185">Reference proteome</keyword>
<dbReference type="OMA" id="GELEVCH"/>
<name>D8TAL1_SELML</name>
<sequence length="86" mass="9404">NVSCHSTMFPFQLYSCHSLPNTQIFTVGFDTIDHIDGKSALVDYVAACHADTSTWNANFPAFKELGMQPGKGAVCHWIGGLDIAWV</sequence>
<reference evidence="4 5" key="1">
    <citation type="journal article" date="2011" name="Science">
        <title>The Selaginella genome identifies genetic changes associated with the evolution of vascular plants.</title>
        <authorList>
            <person name="Banks J.A."/>
            <person name="Nishiyama T."/>
            <person name="Hasebe M."/>
            <person name="Bowman J.L."/>
            <person name="Gribskov M."/>
            <person name="dePamphilis C."/>
            <person name="Albert V.A."/>
            <person name="Aono N."/>
            <person name="Aoyama T."/>
            <person name="Ambrose B.A."/>
            <person name="Ashton N.W."/>
            <person name="Axtell M.J."/>
            <person name="Barker E."/>
            <person name="Barker M.S."/>
            <person name="Bennetzen J.L."/>
            <person name="Bonawitz N.D."/>
            <person name="Chapple C."/>
            <person name="Cheng C."/>
            <person name="Correa L.G."/>
            <person name="Dacre M."/>
            <person name="DeBarry J."/>
            <person name="Dreyer I."/>
            <person name="Elias M."/>
            <person name="Engstrom E.M."/>
            <person name="Estelle M."/>
            <person name="Feng L."/>
            <person name="Finet C."/>
            <person name="Floyd S.K."/>
            <person name="Frommer W.B."/>
            <person name="Fujita T."/>
            <person name="Gramzow L."/>
            <person name="Gutensohn M."/>
            <person name="Harholt J."/>
            <person name="Hattori M."/>
            <person name="Heyl A."/>
            <person name="Hirai T."/>
            <person name="Hiwatashi Y."/>
            <person name="Ishikawa M."/>
            <person name="Iwata M."/>
            <person name="Karol K.G."/>
            <person name="Koehler B."/>
            <person name="Kolukisaoglu U."/>
            <person name="Kubo M."/>
            <person name="Kurata T."/>
            <person name="Lalonde S."/>
            <person name="Li K."/>
            <person name="Li Y."/>
            <person name="Litt A."/>
            <person name="Lyons E."/>
            <person name="Manning G."/>
            <person name="Maruyama T."/>
            <person name="Michael T.P."/>
            <person name="Mikami K."/>
            <person name="Miyazaki S."/>
            <person name="Morinaga S."/>
            <person name="Murata T."/>
            <person name="Mueller-Roeber B."/>
            <person name="Nelson D.R."/>
            <person name="Obara M."/>
            <person name="Oguri Y."/>
            <person name="Olmstead R.G."/>
            <person name="Onodera N."/>
            <person name="Petersen B.L."/>
            <person name="Pils B."/>
            <person name="Prigge M."/>
            <person name="Rensing S.A."/>
            <person name="Riano-Pachon D.M."/>
            <person name="Roberts A.W."/>
            <person name="Sato Y."/>
            <person name="Scheller H.V."/>
            <person name="Schulz B."/>
            <person name="Schulz C."/>
            <person name="Shakirov E.V."/>
            <person name="Shibagaki N."/>
            <person name="Shinohara N."/>
            <person name="Shippen D.E."/>
            <person name="Soerensen I."/>
            <person name="Sotooka R."/>
            <person name="Sugimoto N."/>
            <person name="Sugita M."/>
            <person name="Sumikawa N."/>
            <person name="Tanurdzic M."/>
            <person name="Theissen G."/>
            <person name="Ulvskov P."/>
            <person name="Wakazuki S."/>
            <person name="Weng J.K."/>
            <person name="Willats W.W."/>
            <person name="Wipf D."/>
            <person name="Wolf P.G."/>
            <person name="Yang L."/>
            <person name="Zimmer A.D."/>
            <person name="Zhu Q."/>
            <person name="Mitros T."/>
            <person name="Hellsten U."/>
            <person name="Loque D."/>
            <person name="Otillar R."/>
            <person name="Salamov A."/>
            <person name="Schmutz J."/>
            <person name="Shapiro H."/>
            <person name="Lindquist E."/>
            <person name="Lucas S."/>
            <person name="Rokhsar D."/>
            <person name="Grigoriev I.V."/>
        </authorList>
    </citation>
    <scope>NUCLEOTIDE SEQUENCE [LARGE SCALE GENOMIC DNA]</scope>
</reference>
<gene>
    <name evidence="4" type="ORF">SELMODRAFT_29154</name>
</gene>